<evidence type="ECO:0000256" key="1">
    <source>
        <dbReference type="SAM" id="Phobius"/>
    </source>
</evidence>
<proteinExistence type="predicted"/>
<dbReference type="KEGG" id="agv:OJF2_59160"/>
<sequence length="123" mass="13106">MVYPPQEPSPLIAHWVERHRHPLSFALHMVGIPPTILGVLLFSVYVGLLSAPVMALSLALFFGGYLLQFAGHVLEGTDPGEIVFFKKKLGMPYVEFPPARGAVATAASAGRDRTTGKPAAAPG</sequence>
<name>A0A5B9W9X3_9BACT</name>
<keyword evidence="1" id="KW-0472">Membrane</keyword>
<keyword evidence="3" id="KW-1185">Reference proteome</keyword>
<evidence type="ECO:0000313" key="3">
    <source>
        <dbReference type="Proteomes" id="UP000324233"/>
    </source>
</evidence>
<keyword evidence="1" id="KW-0812">Transmembrane</keyword>
<protein>
    <recommendedName>
        <fullName evidence="4">DUF962 domain-containing protein</fullName>
    </recommendedName>
</protein>
<dbReference type="RefSeq" id="WP_148596899.1">
    <property type="nucleotide sequence ID" value="NZ_CP042997.1"/>
</dbReference>
<dbReference type="OrthoDB" id="5515308at2"/>
<dbReference type="InterPro" id="IPR009305">
    <property type="entry name" value="Mpo1-like"/>
</dbReference>
<dbReference type="EMBL" id="CP042997">
    <property type="protein sequence ID" value="QEH37326.1"/>
    <property type="molecule type" value="Genomic_DNA"/>
</dbReference>
<feature type="transmembrane region" description="Helical" evidence="1">
    <location>
        <begin position="36"/>
        <end position="62"/>
    </location>
</feature>
<dbReference type="Proteomes" id="UP000324233">
    <property type="component" value="Chromosome"/>
</dbReference>
<dbReference type="AlphaFoldDB" id="A0A5B9W9X3"/>
<gene>
    <name evidence="2" type="ORF">OJF2_59160</name>
</gene>
<keyword evidence="1" id="KW-1133">Transmembrane helix</keyword>
<evidence type="ECO:0000313" key="2">
    <source>
        <dbReference type="EMBL" id="QEH37326.1"/>
    </source>
</evidence>
<evidence type="ECO:0008006" key="4">
    <source>
        <dbReference type="Google" id="ProtNLM"/>
    </source>
</evidence>
<reference evidence="2 3" key="1">
    <citation type="submission" date="2019-08" db="EMBL/GenBank/DDBJ databases">
        <title>Deep-cultivation of Planctomycetes and their phenomic and genomic characterization uncovers novel biology.</title>
        <authorList>
            <person name="Wiegand S."/>
            <person name="Jogler M."/>
            <person name="Boedeker C."/>
            <person name="Pinto D."/>
            <person name="Vollmers J."/>
            <person name="Rivas-Marin E."/>
            <person name="Kohn T."/>
            <person name="Peeters S.H."/>
            <person name="Heuer A."/>
            <person name="Rast P."/>
            <person name="Oberbeckmann S."/>
            <person name="Bunk B."/>
            <person name="Jeske O."/>
            <person name="Meyerdierks A."/>
            <person name="Storesund J.E."/>
            <person name="Kallscheuer N."/>
            <person name="Luecker S."/>
            <person name="Lage O.M."/>
            <person name="Pohl T."/>
            <person name="Merkel B.J."/>
            <person name="Hornburger P."/>
            <person name="Mueller R.-W."/>
            <person name="Bruemmer F."/>
            <person name="Labrenz M."/>
            <person name="Spormann A.M."/>
            <person name="Op den Camp H."/>
            <person name="Overmann J."/>
            <person name="Amann R."/>
            <person name="Jetten M.S.M."/>
            <person name="Mascher T."/>
            <person name="Medema M.H."/>
            <person name="Devos D.P."/>
            <person name="Kaster A.-K."/>
            <person name="Ovreas L."/>
            <person name="Rohde M."/>
            <person name="Galperin M.Y."/>
            <person name="Jogler C."/>
        </authorList>
    </citation>
    <scope>NUCLEOTIDE SEQUENCE [LARGE SCALE GENOMIC DNA]</scope>
    <source>
        <strain evidence="2 3">OJF2</strain>
    </source>
</reference>
<organism evidence="2 3">
    <name type="scientific">Aquisphaera giovannonii</name>
    <dbReference type="NCBI Taxonomy" id="406548"/>
    <lineage>
        <taxon>Bacteria</taxon>
        <taxon>Pseudomonadati</taxon>
        <taxon>Planctomycetota</taxon>
        <taxon>Planctomycetia</taxon>
        <taxon>Isosphaerales</taxon>
        <taxon>Isosphaeraceae</taxon>
        <taxon>Aquisphaera</taxon>
    </lineage>
</organism>
<dbReference type="Pfam" id="PF06127">
    <property type="entry name" value="Mpo1-like"/>
    <property type="match status" value="1"/>
</dbReference>
<accession>A0A5B9W9X3</accession>